<reference evidence="8 9" key="2">
    <citation type="submission" date="2019-08" db="EMBL/GenBank/DDBJ databases">
        <authorList>
            <person name="Chen F.-J."/>
            <person name="Wu H.-C."/>
            <person name="Liao Y.-C."/>
            <person name="Kuo S.-C."/>
        </authorList>
    </citation>
    <scope>NUCLEOTIDE SEQUENCE [LARGE SCALE GENOMIC DNA]</scope>
    <source>
        <strain evidence="8 9">NCYU-26-73</strain>
    </source>
</reference>
<dbReference type="AlphaFoldDB" id="A0A5B9AJX3"/>
<comment type="subcellular location">
    <subcellularLocation>
        <location evidence="1">Cell outer membrane</location>
        <topology evidence="1">Multi-pass membrane protein</topology>
    </subcellularLocation>
</comment>
<dbReference type="Pfam" id="PF13505">
    <property type="entry name" value="OMP_b-brl"/>
    <property type="match status" value="1"/>
</dbReference>
<evidence type="ECO:0000259" key="7">
    <source>
        <dbReference type="Pfam" id="PF13505"/>
    </source>
</evidence>
<evidence type="ECO:0000313" key="8">
    <source>
        <dbReference type="EMBL" id="QED73793.1"/>
    </source>
</evidence>
<keyword evidence="3" id="KW-0812">Transmembrane</keyword>
<dbReference type="PRINTS" id="PR00316">
    <property type="entry name" value="ENTEROVIROMP"/>
</dbReference>
<evidence type="ECO:0000256" key="4">
    <source>
        <dbReference type="ARBA" id="ARBA00022729"/>
    </source>
</evidence>
<keyword evidence="2" id="KW-1134">Transmembrane beta strand</keyword>
<dbReference type="EMBL" id="CP042615">
    <property type="protein sequence ID" value="QED73793.1"/>
    <property type="molecule type" value="Genomic_DNA"/>
</dbReference>
<proteinExistence type="predicted"/>
<evidence type="ECO:0000256" key="1">
    <source>
        <dbReference type="ARBA" id="ARBA00004571"/>
    </source>
</evidence>
<evidence type="ECO:0000256" key="2">
    <source>
        <dbReference type="ARBA" id="ARBA00022452"/>
    </source>
</evidence>
<gene>
    <name evidence="8" type="ORF">FTV93_06720</name>
</gene>
<keyword evidence="4 6" id="KW-0732">Signal</keyword>
<evidence type="ECO:0000313" key="9">
    <source>
        <dbReference type="Proteomes" id="UP000321299"/>
    </source>
</evidence>
<dbReference type="Gene3D" id="2.40.160.20">
    <property type="match status" value="1"/>
</dbReference>
<dbReference type="PANTHER" id="PTHR35892">
    <property type="entry name" value="OUTER MEMBRANE PROTEIN PAGN-RELATED"/>
    <property type="match status" value="1"/>
</dbReference>
<dbReference type="InterPro" id="IPR051723">
    <property type="entry name" value="Bact_OM_Invasion-Related"/>
</dbReference>
<name>A0A5B9AJX3_ECOLX</name>
<evidence type="ECO:0000256" key="5">
    <source>
        <dbReference type="ARBA" id="ARBA00023136"/>
    </source>
</evidence>
<dbReference type="GO" id="GO:0009279">
    <property type="term" value="C:cell outer membrane"/>
    <property type="evidence" value="ECO:0007669"/>
    <property type="project" value="UniProtKB-SubCell"/>
</dbReference>
<feature type="chain" id="PRO_5022658408" evidence="6">
    <location>
        <begin position="23"/>
        <end position="190"/>
    </location>
</feature>
<dbReference type="InterPro" id="IPR000758">
    <property type="entry name" value="Enterovir_OMP"/>
</dbReference>
<reference evidence="8 9" key="1">
    <citation type="submission" date="2019-08" db="EMBL/GenBank/DDBJ databases">
        <title>Plasmid- and chromosome-located mcr-3 in mcr-1-positive Escherichia coli from diseased swine, Taiwan.</title>
        <authorList>
            <person name="Hsu C.-Y."/>
            <person name="Huang W.-C."/>
            <person name="Lauderdale T.-L."/>
        </authorList>
    </citation>
    <scope>NUCLEOTIDE SEQUENCE [LARGE SCALE GENOMIC DNA]</scope>
    <source>
        <strain evidence="8 9">NCYU-26-73</strain>
    </source>
</reference>
<dbReference type="PROSITE" id="PS00694">
    <property type="entry name" value="ENT_VIR_OMP_1"/>
    <property type="match status" value="1"/>
</dbReference>
<feature type="domain" description="Outer membrane protein beta-barrel" evidence="7">
    <location>
        <begin position="13"/>
        <end position="190"/>
    </location>
</feature>
<protein>
    <submittedName>
        <fullName evidence="8">Outer membrane beta-barrel protein</fullName>
    </submittedName>
</protein>
<dbReference type="InterPro" id="IPR027385">
    <property type="entry name" value="Beta-barrel_OMP"/>
</dbReference>
<accession>A0A5B9AJX3</accession>
<keyword evidence="5" id="KW-0472">Membrane</keyword>
<evidence type="ECO:0000256" key="3">
    <source>
        <dbReference type="ARBA" id="ARBA00022692"/>
    </source>
</evidence>
<evidence type="ECO:0000256" key="6">
    <source>
        <dbReference type="SAM" id="SignalP"/>
    </source>
</evidence>
<sequence>MQKVVLATFIMGALLTSGVANAELLQHSLSAGYAQSHAKLDGHGYGQSEDLSGFNVKYRYEMNDNWGVVTSFVYTNHGKDYNMMLPNSTGVLEKTKVASYDLDYMSLTVGPSYRFNDYLSAYTLIGVGYGKANVWLDGLGSASKHKASVAYGAGFQINPMPNLVLDASYEYSKLDDVKVGTRMAGIGYRF</sequence>
<dbReference type="SUPFAM" id="SSF56925">
    <property type="entry name" value="OMPA-like"/>
    <property type="match status" value="1"/>
</dbReference>
<feature type="signal peptide" evidence="6">
    <location>
        <begin position="1"/>
        <end position="22"/>
    </location>
</feature>
<dbReference type="InterPro" id="IPR011250">
    <property type="entry name" value="OMP/PagP_B-barrel"/>
</dbReference>
<organism evidence="8 9">
    <name type="scientific">Escherichia coli</name>
    <dbReference type="NCBI Taxonomy" id="562"/>
    <lineage>
        <taxon>Bacteria</taxon>
        <taxon>Pseudomonadati</taxon>
        <taxon>Pseudomonadota</taxon>
        <taxon>Gammaproteobacteria</taxon>
        <taxon>Enterobacterales</taxon>
        <taxon>Enterobacteriaceae</taxon>
        <taxon>Escherichia</taxon>
    </lineage>
</organism>
<dbReference type="PANTHER" id="PTHR35892:SF2">
    <property type="entry name" value="OUTER MEMBRANE PROTEIN PAGN"/>
    <property type="match status" value="1"/>
</dbReference>
<dbReference type="GO" id="GO:0044384">
    <property type="term" value="C:host outer membrane"/>
    <property type="evidence" value="ECO:0007669"/>
    <property type="project" value="InterPro"/>
</dbReference>
<dbReference type="Proteomes" id="UP000321299">
    <property type="component" value="Chromosome"/>
</dbReference>